<feature type="modified residue" description="N6-(pyridoxal phosphate)lysine" evidence="3">
    <location>
        <position position="186"/>
    </location>
</feature>
<keyword evidence="7" id="KW-1185">Reference proteome</keyword>
<dbReference type="AlphaFoldDB" id="A0A2N0B6F0"/>
<dbReference type="GO" id="GO:0030170">
    <property type="term" value="F:pyridoxal phosphate binding"/>
    <property type="evidence" value="ECO:0007669"/>
    <property type="project" value="TreeGrafter"/>
</dbReference>
<protein>
    <submittedName>
        <fullName evidence="6">Aminotransferase DegT</fullName>
    </submittedName>
    <submittedName>
        <fullName evidence="5">DegT/DnrJ/EryC1/StrS family aminotransferase</fullName>
        <ecNumber evidence="5">2.6.1.-</ecNumber>
    </submittedName>
</protein>
<keyword evidence="6" id="KW-0032">Aminotransferase</keyword>
<dbReference type="EC" id="2.6.1.-" evidence="5"/>
<gene>
    <name evidence="5" type="ORF">CH379_014765</name>
    <name evidence="6" type="ORF">CH379_14895</name>
</gene>
<sequence>MKQDEFIPVCEPLLNGNELKYVSDAVSSGWISSSGKYVQEFENTFASYCRVKYGVGVCNGTVAIHLALQALGIGPGDEVIIPSFTMIATAFAVCYTGAMPVFVDVQPDTWNLDPDLFRKKITKKTKAVIPVHIMGLMCDMDPIIKIASEYEIKIIEDAAEAHGAEYGGRKSGSFSDVSCFSFFANKNLTTGEGGMCLTDDPDIYDRLRYLKNLSFPLGVSREYLHEDIGFNYRLSNLHAAIGLAQVEKADEYVALRKRNNVLYRRNLQTQSGIVFQNDSDPKFKHVHWMNAILVGDERKKQRDGLMLHLKKNGIDSRKLFTGMHKQPSLKKFGCDVDGVYPVTDSISERGLYLPSSSSLNEDQISRISGLVRDFVSVD</sequence>
<dbReference type="PANTHER" id="PTHR30244">
    <property type="entry name" value="TRANSAMINASE"/>
    <property type="match status" value="1"/>
</dbReference>
<evidence type="ECO:0000313" key="7">
    <source>
        <dbReference type="Proteomes" id="UP000232122"/>
    </source>
</evidence>
<dbReference type="PIRSF" id="PIRSF000390">
    <property type="entry name" value="PLP_StrS"/>
    <property type="match status" value="1"/>
</dbReference>
<dbReference type="PANTHER" id="PTHR30244:SF34">
    <property type="entry name" value="DTDP-4-AMINO-4,6-DIDEOXYGALACTOSE TRANSAMINASE"/>
    <property type="match status" value="1"/>
</dbReference>
<accession>A0A2N0B6F0</accession>
<dbReference type="InterPro" id="IPR015424">
    <property type="entry name" value="PyrdxlP-dep_Trfase"/>
</dbReference>
<dbReference type="Proteomes" id="UP000232122">
    <property type="component" value="Unassembled WGS sequence"/>
</dbReference>
<dbReference type="InterPro" id="IPR015421">
    <property type="entry name" value="PyrdxlP-dep_Trfase_major"/>
</dbReference>
<keyword evidence="6" id="KW-0808">Transferase</keyword>
<reference evidence="5" key="3">
    <citation type="submission" date="2023-10" db="EMBL/GenBank/DDBJ databases">
        <authorList>
            <person name="Picardeau M."/>
            <person name="Thibeaux R."/>
        </authorList>
    </citation>
    <scope>NUCLEOTIDE SEQUENCE</scope>
    <source>
        <strain evidence="5">ATI7-C-A5</strain>
    </source>
</reference>
<comment type="caution">
    <text evidence="6">The sequence shown here is derived from an EMBL/GenBank/DDBJ whole genome shotgun (WGS) entry which is preliminary data.</text>
</comment>
<evidence type="ECO:0000256" key="1">
    <source>
        <dbReference type="ARBA" id="ARBA00037999"/>
    </source>
</evidence>
<feature type="active site" description="Proton acceptor" evidence="2">
    <location>
        <position position="186"/>
    </location>
</feature>
<dbReference type="GO" id="GO:0000271">
    <property type="term" value="P:polysaccharide biosynthetic process"/>
    <property type="evidence" value="ECO:0007669"/>
    <property type="project" value="TreeGrafter"/>
</dbReference>
<evidence type="ECO:0000313" key="6">
    <source>
        <dbReference type="EMBL" id="PJZ92121.1"/>
    </source>
</evidence>
<dbReference type="Gene3D" id="3.90.1150.10">
    <property type="entry name" value="Aspartate Aminotransferase, domain 1"/>
    <property type="match status" value="1"/>
</dbReference>
<evidence type="ECO:0000256" key="4">
    <source>
        <dbReference type="RuleBase" id="RU004508"/>
    </source>
</evidence>
<keyword evidence="3 4" id="KW-0663">Pyridoxal phosphate</keyword>
<organism evidence="6">
    <name type="scientific">Leptospira ellisii</name>
    <dbReference type="NCBI Taxonomy" id="2023197"/>
    <lineage>
        <taxon>Bacteria</taxon>
        <taxon>Pseudomonadati</taxon>
        <taxon>Spirochaetota</taxon>
        <taxon>Spirochaetia</taxon>
        <taxon>Leptospirales</taxon>
        <taxon>Leptospiraceae</taxon>
        <taxon>Leptospira</taxon>
    </lineage>
</organism>
<comment type="similarity">
    <text evidence="1 4">Belongs to the DegT/DnrJ/EryC1 family.</text>
</comment>
<reference evidence="5 7" key="2">
    <citation type="journal article" date="2018" name="Microb. Genom.">
        <title>Deciphering the unexplored Leptospira diversity from soils uncovers genomic evolution to virulence.</title>
        <authorList>
            <person name="Thibeaux R."/>
            <person name="Iraola G."/>
            <person name="Ferres I."/>
            <person name="Bierque E."/>
            <person name="Girault D."/>
            <person name="Soupe-Gilbert M.E."/>
            <person name="Picardeau M."/>
            <person name="Goarant C."/>
        </authorList>
    </citation>
    <scope>NUCLEOTIDE SEQUENCE [LARGE SCALE GENOMIC DNA]</scope>
    <source>
        <strain evidence="5 7">ATI7-C-A5</strain>
    </source>
</reference>
<dbReference type="SUPFAM" id="SSF53383">
    <property type="entry name" value="PLP-dependent transferases"/>
    <property type="match status" value="1"/>
</dbReference>
<dbReference type="Pfam" id="PF01041">
    <property type="entry name" value="DegT_DnrJ_EryC1"/>
    <property type="match status" value="1"/>
</dbReference>
<dbReference type="EMBL" id="NPEF02000017">
    <property type="protein sequence ID" value="MDV6236889.1"/>
    <property type="molecule type" value="Genomic_DNA"/>
</dbReference>
<dbReference type="GO" id="GO:0008483">
    <property type="term" value="F:transaminase activity"/>
    <property type="evidence" value="ECO:0007669"/>
    <property type="project" value="UniProtKB-KW"/>
</dbReference>
<evidence type="ECO:0000256" key="2">
    <source>
        <dbReference type="PIRSR" id="PIRSR000390-1"/>
    </source>
</evidence>
<proteinExistence type="inferred from homology"/>
<dbReference type="EMBL" id="NPEF01000170">
    <property type="protein sequence ID" value="PJZ92121.1"/>
    <property type="molecule type" value="Genomic_DNA"/>
</dbReference>
<evidence type="ECO:0000313" key="5">
    <source>
        <dbReference type="EMBL" id="MDV6236889.1"/>
    </source>
</evidence>
<evidence type="ECO:0000256" key="3">
    <source>
        <dbReference type="PIRSR" id="PIRSR000390-2"/>
    </source>
</evidence>
<dbReference type="CDD" id="cd00616">
    <property type="entry name" value="AHBA_syn"/>
    <property type="match status" value="1"/>
</dbReference>
<reference evidence="6" key="1">
    <citation type="submission" date="2017-07" db="EMBL/GenBank/DDBJ databases">
        <title>Leptospira spp. isolated from tropical soils.</title>
        <authorList>
            <person name="Thibeaux R."/>
            <person name="Iraola G."/>
            <person name="Ferres I."/>
            <person name="Bierque E."/>
            <person name="Girault D."/>
            <person name="Soupe-Gilbert M.-E."/>
            <person name="Picardeau M."/>
            <person name="Goarant C."/>
        </authorList>
    </citation>
    <scope>NUCLEOTIDE SEQUENCE [LARGE SCALE GENOMIC DNA]</scope>
    <source>
        <strain evidence="6">ATI7-C-A5</strain>
    </source>
</reference>
<dbReference type="InterPro" id="IPR000653">
    <property type="entry name" value="DegT/StrS_aminotransferase"/>
</dbReference>
<name>A0A2N0B6F0_9LEPT</name>
<dbReference type="OrthoDB" id="9810913at2"/>
<dbReference type="Gene3D" id="3.40.640.10">
    <property type="entry name" value="Type I PLP-dependent aspartate aminotransferase-like (Major domain)"/>
    <property type="match status" value="1"/>
</dbReference>
<dbReference type="InterPro" id="IPR015422">
    <property type="entry name" value="PyrdxlP-dep_Trfase_small"/>
</dbReference>
<dbReference type="RefSeq" id="WP_100765430.1">
    <property type="nucleotide sequence ID" value="NZ_NPEF02000017.1"/>
</dbReference>